<dbReference type="Gene3D" id="1.20.1280.50">
    <property type="match status" value="1"/>
</dbReference>
<dbReference type="InParanoid" id="B9RAY0"/>
<dbReference type="Pfam" id="PF23622">
    <property type="entry name" value="LRR_At1g61320_AtMIF1"/>
    <property type="match status" value="1"/>
</dbReference>
<dbReference type="InterPro" id="IPR032675">
    <property type="entry name" value="LRR_dom_sf"/>
</dbReference>
<dbReference type="PANTHER" id="PTHR34145:SF68">
    <property type="entry name" value="FBD DOMAIN-CONTAINING PROTEIN"/>
    <property type="match status" value="1"/>
</dbReference>
<keyword evidence="3" id="KW-1185">Reference proteome</keyword>
<sequence>MAKRFQHSSVTSVEEAKEDRISHLPEEILTSILSFLTTEEASRTSVLSRRWRILWTLTSSLNFDCTKIALGKKLDDRFALRSERTRFAMWVKRVLEVYKDSNLDEFIVSFDLTCNSRRSLDKWMNFAMSKTLKRLEISLAPFSSRKFRFHDECYSFPVDCYSFIRGPEGLSNISSLRSLCLRYVNMTGEVVEHFLLNCPLLEQLTVAVAYRLESLKVPASSLRLKYLEIFDCYHLKNFEICAPNLVTILYNQGGRYNGRRMKLQAVHLPHLLDLHLGGPELSITEDFFGACSSSFSQLMTLKIVVTEVRMQECQVRLKFPKFPELTNLRHLGFKTEYDICSILAVRLLIKSSPLLNKFTLELADGSRCQIKRRVRTGINCPHQNLKVVEIVGFIGGAVEYEFIMFFLDNASALEKIILRPRDPFSPSEAENKMLRRAREHAEKFKTRFSPRVEVVIM</sequence>
<dbReference type="FunCoup" id="B9RAY0">
    <property type="interactions" value="244"/>
</dbReference>
<dbReference type="AlphaFoldDB" id="B9RAY0"/>
<dbReference type="Proteomes" id="UP000008311">
    <property type="component" value="Unassembled WGS sequence"/>
</dbReference>
<dbReference type="PROSITE" id="PS50181">
    <property type="entry name" value="FBOX"/>
    <property type="match status" value="1"/>
</dbReference>
<accession>B9RAY0</accession>
<dbReference type="InterPro" id="IPR053781">
    <property type="entry name" value="F-box_AtFBL13-like"/>
</dbReference>
<dbReference type="GO" id="GO:0016874">
    <property type="term" value="F:ligase activity"/>
    <property type="evidence" value="ECO:0007669"/>
    <property type="project" value="UniProtKB-KW"/>
</dbReference>
<dbReference type="Gene3D" id="3.80.10.10">
    <property type="entry name" value="Ribonuclease Inhibitor"/>
    <property type="match status" value="1"/>
</dbReference>
<gene>
    <name evidence="2" type="ORF">RCOM_1509630</name>
</gene>
<evidence type="ECO:0000313" key="3">
    <source>
        <dbReference type="Proteomes" id="UP000008311"/>
    </source>
</evidence>
<feature type="domain" description="F-box" evidence="1">
    <location>
        <begin position="18"/>
        <end position="54"/>
    </location>
</feature>
<keyword evidence="2" id="KW-0436">Ligase</keyword>
<dbReference type="EMBL" id="EQ973773">
    <property type="protein sequence ID" value="EEF51957.1"/>
    <property type="molecule type" value="Genomic_DNA"/>
</dbReference>
<organism evidence="2 3">
    <name type="scientific">Ricinus communis</name>
    <name type="common">Castor bean</name>
    <dbReference type="NCBI Taxonomy" id="3988"/>
    <lineage>
        <taxon>Eukaryota</taxon>
        <taxon>Viridiplantae</taxon>
        <taxon>Streptophyta</taxon>
        <taxon>Embryophyta</taxon>
        <taxon>Tracheophyta</taxon>
        <taxon>Spermatophyta</taxon>
        <taxon>Magnoliopsida</taxon>
        <taxon>eudicotyledons</taxon>
        <taxon>Gunneridae</taxon>
        <taxon>Pentapetalae</taxon>
        <taxon>rosids</taxon>
        <taxon>fabids</taxon>
        <taxon>Malpighiales</taxon>
        <taxon>Euphorbiaceae</taxon>
        <taxon>Acalyphoideae</taxon>
        <taxon>Acalypheae</taxon>
        <taxon>Ricinus</taxon>
    </lineage>
</organism>
<dbReference type="InterPro" id="IPR001810">
    <property type="entry name" value="F-box_dom"/>
</dbReference>
<dbReference type="eggNOG" id="ENOG502RYMX">
    <property type="taxonomic scope" value="Eukaryota"/>
</dbReference>
<protein>
    <submittedName>
        <fullName evidence="2">Ubiquitin-protein ligase, putative</fullName>
    </submittedName>
</protein>
<dbReference type="InterPro" id="IPR053772">
    <property type="entry name" value="At1g61320/At1g61330-like"/>
</dbReference>
<dbReference type="InterPro" id="IPR036047">
    <property type="entry name" value="F-box-like_dom_sf"/>
</dbReference>
<dbReference type="InterPro" id="IPR055357">
    <property type="entry name" value="LRR_At1g61320_AtMIF1"/>
</dbReference>
<reference evidence="3" key="1">
    <citation type="journal article" date="2010" name="Nat. Biotechnol.">
        <title>Draft genome sequence of the oilseed species Ricinus communis.</title>
        <authorList>
            <person name="Chan A.P."/>
            <person name="Crabtree J."/>
            <person name="Zhao Q."/>
            <person name="Lorenzi H."/>
            <person name="Orvis J."/>
            <person name="Puiu D."/>
            <person name="Melake-Berhan A."/>
            <person name="Jones K.M."/>
            <person name="Redman J."/>
            <person name="Chen G."/>
            <person name="Cahoon E.B."/>
            <person name="Gedil M."/>
            <person name="Stanke M."/>
            <person name="Haas B.J."/>
            <person name="Wortman J.R."/>
            <person name="Fraser-Liggett C.M."/>
            <person name="Ravel J."/>
            <person name="Rabinowicz P.D."/>
        </authorList>
    </citation>
    <scope>NUCLEOTIDE SEQUENCE [LARGE SCALE GENOMIC DNA]</scope>
    <source>
        <strain evidence="3">cv. Hale</strain>
    </source>
</reference>
<dbReference type="SUPFAM" id="SSF52047">
    <property type="entry name" value="RNI-like"/>
    <property type="match status" value="1"/>
</dbReference>
<dbReference type="Pfam" id="PF00646">
    <property type="entry name" value="F-box"/>
    <property type="match status" value="1"/>
</dbReference>
<evidence type="ECO:0000259" key="1">
    <source>
        <dbReference type="PROSITE" id="PS50181"/>
    </source>
</evidence>
<name>B9RAY0_RICCO</name>
<dbReference type="STRING" id="3988.B9RAY0"/>
<proteinExistence type="predicted"/>
<dbReference type="SUPFAM" id="SSF81383">
    <property type="entry name" value="F-box domain"/>
    <property type="match status" value="1"/>
</dbReference>
<dbReference type="CDD" id="cd22160">
    <property type="entry name" value="F-box_AtFBL13-like"/>
    <property type="match status" value="1"/>
</dbReference>
<dbReference type="PANTHER" id="PTHR34145">
    <property type="entry name" value="OS02G0105600 PROTEIN"/>
    <property type="match status" value="1"/>
</dbReference>
<evidence type="ECO:0000313" key="2">
    <source>
        <dbReference type="EMBL" id="EEF51957.1"/>
    </source>
</evidence>